<protein>
    <recommendedName>
        <fullName evidence="2">DUF4158 domain-containing protein</fullName>
    </recommendedName>
</protein>
<dbReference type="AlphaFoldDB" id="W8YME3"/>
<reference evidence="1" key="1">
    <citation type="submission" date="2014-01" db="EMBL/GenBank/DDBJ databases">
        <title>Draft genome sequence of highly nematicidal Bacillus thuringiensis DB27.</title>
        <authorList>
            <person name="Iatsenko I."/>
            <person name="Pickard D."/>
            <person name="Corton C."/>
            <person name="Dougan G."/>
            <person name="Sommer R.J."/>
        </authorList>
    </citation>
    <scope>NUCLEOTIDE SEQUENCE [LARGE SCALE GENOMIC DNA]</scope>
    <source>
        <strain evidence="1">DB27</strain>
    </source>
</reference>
<gene>
    <name evidence="1" type="ORF">BTDB27_p000244</name>
</gene>
<evidence type="ECO:0000313" key="1">
    <source>
        <dbReference type="EMBL" id="CDN39581.1"/>
    </source>
</evidence>
<evidence type="ECO:0008006" key="2">
    <source>
        <dbReference type="Google" id="ProtNLM"/>
    </source>
</evidence>
<dbReference type="Proteomes" id="UP000030682">
    <property type="component" value="Unassembled WGS sequence"/>
</dbReference>
<accession>W8YME3</accession>
<reference evidence="1" key="2">
    <citation type="submission" date="2014-01" db="EMBL/GenBank/DDBJ databases">
        <authorList>
            <person name="Aslett M."/>
        </authorList>
    </citation>
    <scope>NUCLEOTIDE SEQUENCE [LARGE SCALE GENOMIC DNA]</scope>
    <source>
        <strain evidence="1">DB27</strain>
    </source>
</reference>
<proteinExistence type="predicted"/>
<dbReference type="HOGENOM" id="CLU_2551373_0_0_9"/>
<dbReference type="EMBL" id="HG810024">
    <property type="protein sequence ID" value="CDN39581.1"/>
    <property type="molecule type" value="Genomic_DNA"/>
</dbReference>
<organism evidence="1">
    <name type="scientific">Bacillus thuringiensis DB27</name>
    <dbReference type="NCBI Taxonomy" id="1431339"/>
    <lineage>
        <taxon>Bacteria</taxon>
        <taxon>Bacillati</taxon>
        <taxon>Bacillota</taxon>
        <taxon>Bacilli</taxon>
        <taxon>Bacillales</taxon>
        <taxon>Bacillaceae</taxon>
        <taxon>Bacillus</taxon>
        <taxon>Bacillus cereus group</taxon>
    </lineage>
</organism>
<name>W8YME3_BACTU</name>
<sequence length="82" mass="9365">MLPNELYLSMMKKTEANRLGFALVLKYFQQETRLPPISITALSFEKFTYAISSYFECLGATPHPTLSPKNKGKKKSQLHLNI</sequence>